<sequence length="47" mass="5124">MALAGRDPWTGQLLRIEHAAGRVTAIRRETGGEDLPWISPGLVDLQV</sequence>
<dbReference type="EMBL" id="SMKR01000121">
    <property type="protein sequence ID" value="TDD19084.1"/>
    <property type="molecule type" value="Genomic_DNA"/>
</dbReference>
<dbReference type="AlphaFoldDB" id="A0A4R4WPD2"/>
<name>A0A4R4WPD2_9ACTN</name>
<gene>
    <name evidence="1" type="ORF">E1218_24800</name>
</gene>
<protein>
    <submittedName>
        <fullName evidence="1">N-acetylglucosamine-6-phosphate deacetylase</fullName>
    </submittedName>
</protein>
<keyword evidence="2" id="KW-1185">Reference proteome</keyword>
<accession>A0A4R4WPD2</accession>
<evidence type="ECO:0000313" key="2">
    <source>
        <dbReference type="Proteomes" id="UP000295172"/>
    </source>
</evidence>
<feature type="non-terminal residue" evidence="1">
    <location>
        <position position="47"/>
    </location>
</feature>
<organism evidence="1 2">
    <name type="scientific">Kribbella turkmenica</name>
    <dbReference type="NCBI Taxonomy" id="2530375"/>
    <lineage>
        <taxon>Bacteria</taxon>
        <taxon>Bacillati</taxon>
        <taxon>Actinomycetota</taxon>
        <taxon>Actinomycetes</taxon>
        <taxon>Propionibacteriales</taxon>
        <taxon>Kribbellaceae</taxon>
        <taxon>Kribbella</taxon>
    </lineage>
</organism>
<dbReference type="Proteomes" id="UP000295172">
    <property type="component" value="Unassembled WGS sequence"/>
</dbReference>
<proteinExistence type="predicted"/>
<reference evidence="1 2" key="1">
    <citation type="submission" date="2019-02" db="EMBL/GenBank/DDBJ databases">
        <title>Draft genome sequences of novel Actinobacteria.</title>
        <authorList>
            <person name="Sahin N."/>
            <person name="Ay H."/>
            <person name="Saygin H."/>
        </authorList>
    </citation>
    <scope>NUCLEOTIDE SEQUENCE [LARGE SCALE GENOMIC DNA]</scope>
    <source>
        <strain evidence="1 2">16K104</strain>
    </source>
</reference>
<comment type="caution">
    <text evidence="1">The sequence shown here is derived from an EMBL/GenBank/DDBJ whole genome shotgun (WGS) entry which is preliminary data.</text>
</comment>
<evidence type="ECO:0000313" key="1">
    <source>
        <dbReference type="EMBL" id="TDD19084.1"/>
    </source>
</evidence>